<feature type="compositionally biased region" description="Polar residues" evidence="1">
    <location>
        <begin position="311"/>
        <end position="323"/>
    </location>
</feature>
<reference evidence="2 3" key="1">
    <citation type="journal article" date="2015" name="Fungal Genet. Biol.">
        <title>Evolution of novel wood decay mechanisms in Agaricales revealed by the genome sequences of Fistulina hepatica and Cylindrobasidium torrendii.</title>
        <authorList>
            <person name="Floudas D."/>
            <person name="Held B.W."/>
            <person name="Riley R."/>
            <person name="Nagy L.G."/>
            <person name="Koehler G."/>
            <person name="Ransdell A.S."/>
            <person name="Younus H."/>
            <person name="Chow J."/>
            <person name="Chiniquy J."/>
            <person name="Lipzen A."/>
            <person name="Tritt A."/>
            <person name="Sun H."/>
            <person name="Haridas S."/>
            <person name="LaButti K."/>
            <person name="Ohm R.A."/>
            <person name="Kues U."/>
            <person name="Blanchette R.A."/>
            <person name="Grigoriev I.V."/>
            <person name="Minto R.E."/>
            <person name="Hibbett D.S."/>
        </authorList>
    </citation>
    <scope>NUCLEOTIDE SEQUENCE [LARGE SCALE GENOMIC DNA]</scope>
    <source>
        <strain evidence="2 3">ATCC 64428</strain>
    </source>
</reference>
<protein>
    <submittedName>
        <fullName evidence="2">Uncharacterized protein</fullName>
    </submittedName>
</protein>
<evidence type="ECO:0000256" key="1">
    <source>
        <dbReference type="SAM" id="MobiDB-lite"/>
    </source>
</evidence>
<organism evidence="2 3">
    <name type="scientific">Fistulina hepatica ATCC 64428</name>
    <dbReference type="NCBI Taxonomy" id="1128425"/>
    <lineage>
        <taxon>Eukaryota</taxon>
        <taxon>Fungi</taxon>
        <taxon>Dikarya</taxon>
        <taxon>Basidiomycota</taxon>
        <taxon>Agaricomycotina</taxon>
        <taxon>Agaricomycetes</taxon>
        <taxon>Agaricomycetidae</taxon>
        <taxon>Agaricales</taxon>
        <taxon>Fistulinaceae</taxon>
        <taxon>Fistulina</taxon>
    </lineage>
</organism>
<keyword evidence="3" id="KW-1185">Reference proteome</keyword>
<feature type="region of interest" description="Disordered" evidence="1">
    <location>
        <begin position="294"/>
        <end position="323"/>
    </location>
</feature>
<name>A0A0D7A6I5_9AGAR</name>
<evidence type="ECO:0000313" key="2">
    <source>
        <dbReference type="EMBL" id="KIY46418.1"/>
    </source>
</evidence>
<proteinExistence type="predicted"/>
<accession>A0A0D7A6I5</accession>
<evidence type="ECO:0000313" key="3">
    <source>
        <dbReference type="Proteomes" id="UP000054144"/>
    </source>
</evidence>
<dbReference type="Proteomes" id="UP000054144">
    <property type="component" value="Unassembled WGS sequence"/>
</dbReference>
<dbReference type="AlphaFoldDB" id="A0A0D7A6I5"/>
<dbReference type="EMBL" id="KN882033">
    <property type="protein sequence ID" value="KIY46418.1"/>
    <property type="molecule type" value="Genomic_DNA"/>
</dbReference>
<sequence length="369" mass="41574">MLCGVLTLYRAKEDRIPIDQYCLRAAEQRGCQREYAEMWSSGKHFKVLVDKFRRIGRDSYGDQKERNMMHKAKTWLQSRDTKLAFIAGDEMCREEAQKNASGNPEKKANRPVSVGSIRIVLTAEGSFRNDEEQLLSELKQYYVHCTDQQLSPVGALWRFRTVNIELSSEIFKRVGRFVDPRKSRVLGSVTTSSKATARGEEVNKHAPSDLVAVEDAGTTRTHTASDPPQEHTTYTVDFNAISVGNRIPSKAHLPKVCPHDTGWELSAGFADSKFDIVVGGFILASQHTTHNGRRRLYGTKFEDDPQKRSPPATQASVSTPTTTRTEPYARCVYSRPMADWLSKEFDGWRVYSHSSVVDAAAFSHGLTRH</sequence>
<gene>
    <name evidence="2" type="ORF">FISHEDRAFT_60387</name>
</gene>